<dbReference type="AlphaFoldDB" id="A0A2J6RQP0"/>
<evidence type="ECO:0000313" key="4">
    <source>
        <dbReference type="Proteomes" id="UP000235786"/>
    </source>
</evidence>
<dbReference type="STRING" id="1149755.A0A2J6RQP0"/>
<dbReference type="OrthoDB" id="9997739at2759"/>
<sequence>MPASFEEILVSRPFKFIIGPDEVPIVVHEAVLAEQSPELAALMRGEMAESIAGESRWMDVDKGTFVRFAQFAYTGNYSTPKGSTAQAVVEAESSAPPQEPGLIDGRESAWQFPPSRPPLSAPRPPHSAQFSFAFPPPPRPPSASDMFNSLKYPLIESRSNLCACKPSMNDGPIESSGEVLLAHASLYVLAEKWGVNSLKMLVLSKLHQTLSTLHLDASRVQEVIDLARYAYLDSSTPDLGTEIDELRKLICLYIAANVEVVSEHNSFMDLIEGGGAFVRDLWKRVVPKKPT</sequence>
<protein>
    <recommendedName>
        <fullName evidence="2">BTB domain-containing protein</fullName>
    </recommendedName>
</protein>
<proteinExistence type="predicted"/>
<dbReference type="Proteomes" id="UP000235786">
    <property type="component" value="Unassembled WGS sequence"/>
</dbReference>
<organism evidence="3 4">
    <name type="scientific">Hyaloscypha variabilis (strain UAMH 11265 / GT02V1 / F)</name>
    <name type="common">Meliniomyces variabilis</name>
    <dbReference type="NCBI Taxonomy" id="1149755"/>
    <lineage>
        <taxon>Eukaryota</taxon>
        <taxon>Fungi</taxon>
        <taxon>Dikarya</taxon>
        <taxon>Ascomycota</taxon>
        <taxon>Pezizomycotina</taxon>
        <taxon>Leotiomycetes</taxon>
        <taxon>Helotiales</taxon>
        <taxon>Hyaloscyphaceae</taxon>
        <taxon>Hyaloscypha</taxon>
        <taxon>Hyaloscypha variabilis</taxon>
    </lineage>
</organism>
<dbReference type="InterPro" id="IPR011333">
    <property type="entry name" value="SKP1/BTB/POZ_sf"/>
</dbReference>
<name>A0A2J6RQP0_HYAVF</name>
<evidence type="ECO:0000256" key="1">
    <source>
        <dbReference type="SAM" id="MobiDB-lite"/>
    </source>
</evidence>
<keyword evidence="4" id="KW-1185">Reference proteome</keyword>
<evidence type="ECO:0000313" key="3">
    <source>
        <dbReference type="EMBL" id="PMD40831.1"/>
    </source>
</evidence>
<dbReference type="PROSITE" id="PS50097">
    <property type="entry name" value="BTB"/>
    <property type="match status" value="1"/>
</dbReference>
<reference evidence="3 4" key="1">
    <citation type="submission" date="2016-04" db="EMBL/GenBank/DDBJ databases">
        <title>A degradative enzymes factory behind the ericoid mycorrhizal symbiosis.</title>
        <authorList>
            <consortium name="DOE Joint Genome Institute"/>
            <person name="Martino E."/>
            <person name="Morin E."/>
            <person name="Grelet G."/>
            <person name="Kuo A."/>
            <person name="Kohler A."/>
            <person name="Daghino S."/>
            <person name="Barry K."/>
            <person name="Choi C."/>
            <person name="Cichocki N."/>
            <person name="Clum A."/>
            <person name="Copeland A."/>
            <person name="Hainaut M."/>
            <person name="Haridas S."/>
            <person name="Labutti K."/>
            <person name="Lindquist E."/>
            <person name="Lipzen A."/>
            <person name="Khouja H.-R."/>
            <person name="Murat C."/>
            <person name="Ohm R."/>
            <person name="Olson A."/>
            <person name="Spatafora J."/>
            <person name="Veneault-Fourrey C."/>
            <person name="Henrissat B."/>
            <person name="Grigoriev I."/>
            <person name="Martin F."/>
            <person name="Perotto S."/>
        </authorList>
    </citation>
    <scope>NUCLEOTIDE SEQUENCE [LARGE SCALE GENOMIC DNA]</scope>
    <source>
        <strain evidence="3 4">F</strain>
    </source>
</reference>
<dbReference type="Gene3D" id="3.30.710.10">
    <property type="entry name" value="Potassium Channel Kv1.1, Chain A"/>
    <property type="match status" value="1"/>
</dbReference>
<dbReference type="SUPFAM" id="SSF54695">
    <property type="entry name" value="POZ domain"/>
    <property type="match status" value="1"/>
</dbReference>
<feature type="region of interest" description="Disordered" evidence="1">
    <location>
        <begin position="92"/>
        <end position="127"/>
    </location>
</feature>
<gene>
    <name evidence="3" type="ORF">L207DRAFT_459618</name>
</gene>
<feature type="compositionally biased region" description="Pro residues" evidence="1">
    <location>
        <begin position="114"/>
        <end position="125"/>
    </location>
</feature>
<dbReference type="PANTHER" id="PTHR47843">
    <property type="entry name" value="BTB DOMAIN-CONTAINING PROTEIN-RELATED"/>
    <property type="match status" value="1"/>
</dbReference>
<dbReference type="InterPro" id="IPR000210">
    <property type="entry name" value="BTB/POZ_dom"/>
</dbReference>
<accession>A0A2J6RQP0</accession>
<feature type="domain" description="BTB" evidence="2">
    <location>
        <begin position="12"/>
        <end position="81"/>
    </location>
</feature>
<evidence type="ECO:0000259" key="2">
    <source>
        <dbReference type="PROSITE" id="PS50097"/>
    </source>
</evidence>
<dbReference type="EMBL" id="KZ613945">
    <property type="protein sequence ID" value="PMD40831.1"/>
    <property type="molecule type" value="Genomic_DNA"/>
</dbReference>